<accession>A0A2K6BVD1</accession>
<reference evidence="3" key="2">
    <citation type="submission" date="2025-09" db="UniProtKB">
        <authorList>
            <consortium name="Ensembl"/>
        </authorList>
    </citation>
    <scope>IDENTIFICATION</scope>
</reference>
<dbReference type="GO" id="GO:0016805">
    <property type="term" value="F:dipeptidase activity"/>
    <property type="evidence" value="ECO:0007669"/>
    <property type="project" value="InterPro"/>
</dbReference>
<proteinExistence type="inferred from homology"/>
<dbReference type="InterPro" id="IPR005322">
    <property type="entry name" value="Peptidase_C69"/>
</dbReference>
<sequence>MASSSPDSPCSCDCFVSVPPASAIPAVIFAKNSDRPRDEVQEVVFVPAGSHTPGSRLQAGFGTEQLCPGGLACDHRLTGALWAGGQLPGGPCAILLPQHLPAGGPHRGMGAGDSWQALGCTEDPG</sequence>
<dbReference type="GO" id="GO:0006508">
    <property type="term" value="P:proteolysis"/>
    <property type="evidence" value="ECO:0007669"/>
    <property type="project" value="InterPro"/>
</dbReference>
<evidence type="ECO:0000313" key="3">
    <source>
        <dbReference type="Ensembl" id="ENSMNEP00000015373.1"/>
    </source>
</evidence>
<organism evidence="3 4">
    <name type="scientific">Macaca nemestrina</name>
    <name type="common">Pig-tailed macaque</name>
    <dbReference type="NCBI Taxonomy" id="9545"/>
    <lineage>
        <taxon>Eukaryota</taxon>
        <taxon>Metazoa</taxon>
        <taxon>Chordata</taxon>
        <taxon>Craniata</taxon>
        <taxon>Vertebrata</taxon>
        <taxon>Euteleostomi</taxon>
        <taxon>Mammalia</taxon>
        <taxon>Eutheria</taxon>
        <taxon>Euarchontoglires</taxon>
        <taxon>Primates</taxon>
        <taxon>Haplorrhini</taxon>
        <taxon>Catarrhini</taxon>
        <taxon>Cercopithecidae</taxon>
        <taxon>Cercopithecinae</taxon>
        <taxon>Macaca</taxon>
    </lineage>
</organism>
<dbReference type="Proteomes" id="UP000233120">
    <property type="component" value="Unassembled WGS sequence"/>
</dbReference>
<comment type="similarity">
    <text evidence="1">Belongs to the peptidase C69 family. Secernin subfamily.</text>
</comment>
<protein>
    <recommendedName>
        <fullName evidence="2">Secernin-2</fullName>
    </recommendedName>
</protein>
<dbReference type="AlphaFoldDB" id="A0A2K6BVD1"/>
<name>A0A2K6BVD1_MACNE</name>
<dbReference type="Bgee" id="ENSMNEG00000031786">
    <property type="expression patterns" value="Expressed in adult mammalian kidney and 12 other cell types or tissues"/>
</dbReference>
<dbReference type="GO" id="GO:0070004">
    <property type="term" value="F:cysteine-type exopeptidase activity"/>
    <property type="evidence" value="ECO:0007669"/>
    <property type="project" value="InterPro"/>
</dbReference>
<reference evidence="3" key="1">
    <citation type="submission" date="2025-08" db="UniProtKB">
        <authorList>
            <consortium name="Ensembl"/>
        </authorList>
    </citation>
    <scope>IDENTIFICATION</scope>
</reference>
<gene>
    <name evidence="3" type="primary">SCRN2</name>
</gene>
<evidence type="ECO:0000313" key="4">
    <source>
        <dbReference type="Proteomes" id="UP000233120"/>
    </source>
</evidence>
<evidence type="ECO:0000256" key="2">
    <source>
        <dbReference type="ARBA" id="ARBA00040986"/>
    </source>
</evidence>
<dbReference type="PANTHER" id="PTHR12994:SF16">
    <property type="entry name" value="SECERNIN-2"/>
    <property type="match status" value="1"/>
</dbReference>
<dbReference type="Ensembl" id="ENSMNET00000039581.1">
    <property type="protein sequence ID" value="ENSMNEP00000015373.1"/>
    <property type="gene ID" value="ENSMNEG00000031786.1"/>
</dbReference>
<keyword evidence="4" id="KW-1185">Reference proteome</keyword>
<dbReference type="GeneTree" id="ENSGT00390000013474"/>
<evidence type="ECO:0000256" key="1">
    <source>
        <dbReference type="ARBA" id="ARBA00005705"/>
    </source>
</evidence>
<dbReference type="PANTHER" id="PTHR12994">
    <property type="entry name" value="SECERNIN"/>
    <property type="match status" value="1"/>
</dbReference>